<reference evidence="2" key="2">
    <citation type="submission" date="2017-11" db="EMBL/GenBank/DDBJ databases">
        <authorList>
            <person name="Das S.K."/>
        </authorList>
    </citation>
    <scope>NUCLEOTIDE SEQUENCE</scope>
    <source>
        <strain evidence="2">S4-41</strain>
    </source>
</reference>
<dbReference type="EMBL" id="PGFS01000001">
    <property type="protein sequence ID" value="MDH4573015.1"/>
    <property type="molecule type" value="Genomic_DNA"/>
</dbReference>
<accession>A0ABT6I6Y6</accession>
<organism evidence="2 3">
    <name type="scientific">Salinicola acroporae</name>
    <dbReference type="NCBI Taxonomy" id="1541440"/>
    <lineage>
        <taxon>Bacteria</taxon>
        <taxon>Pseudomonadati</taxon>
        <taxon>Pseudomonadota</taxon>
        <taxon>Gammaproteobacteria</taxon>
        <taxon>Oceanospirillales</taxon>
        <taxon>Halomonadaceae</taxon>
        <taxon>Salinicola</taxon>
    </lineage>
</organism>
<keyword evidence="1" id="KW-1133">Transmembrane helix</keyword>
<evidence type="ECO:0008006" key="4">
    <source>
        <dbReference type="Google" id="ProtNLM"/>
    </source>
</evidence>
<sequence length="165" mass="17495">MALPAVEAKRRAWAWGRRTGWAMPLALAAIAGALVGQRIGGAEASLWGVPLAIAGFGLALALRRRSLWGGLAMLGFLACAHDVGQQRHGILPPSLAGHEFVLTGRILSLDADQRRSRFLFDVDGCRPAEPDDACPAATRVRLSWYGAPELRSGSAGRSILACASR</sequence>
<reference evidence="2" key="1">
    <citation type="journal article" date="2015" name="Antonie Van Leeuwenhoek">
        <title>Comparative 16S rRNA signatures and multilocus sequence analysis for the genus Salinicola and description of Salinicola acroporae sp. nov., isolated from coral Acropora digitifera.</title>
        <authorList>
            <person name="Lepcha R.T."/>
            <person name="Poddar A."/>
            <person name="Schumann P."/>
            <person name="Das S.K."/>
        </authorList>
    </citation>
    <scope>NUCLEOTIDE SEQUENCE</scope>
    <source>
        <strain evidence="2">S4-41</strain>
    </source>
</reference>
<dbReference type="Proteomes" id="UP001162135">
    <property type="component" value="Unassembled WGS sequence"/>
</dbReference>
<feature type="transmembrane region" description="Helical" evidence="1">
    <location>
        <begin position="21"/>
        <end position="39"/>
    </location>
</feature>
<evidence type="ECO:0000256" key="1">
    <source>
        <dbReference type="SAM" id="Phobius"/>
    </source>
</evidence>
<feature type="transmembrane region" description="Helical" evidence="1">
    <location>
        <begin position="45"/>
        <end position="62"/>
    </location>
</feature>
<evidence type="ECO:0000313" key="3">
    <source>
        <dbReference type="Proteomes" id="UP001162135"/>
    </source>
</evidence>
<name>A0ABT6I6Y6_9GAMM</name>
<gene>
    <name evidence="2" type="ORF">CUR86_11500</name>
</gene>
<comment type="caution">
    <text evidence="2">The sequence shown here is derived from an EMBL/GenBank/DDBJ whole genome shotgun (WGS) entry which is preliminary data.</text>
</comment>
<keyword evidence="1" id="KW-0812">Transmembrane</keyword>
<proteinExistence type="predicted"/>
<protein>
    <recommendedName>
        <fullName evidence="4">DUF4131 domain-containing protein</fullName>
    </recommendedName>
</protein>
<keyword evidence="3" id="KW-1185">Reference proteome</keyword>
<evidence type="ECO:0000313" key="2">
    <source>
        <dbReference type="EMBL" id="MDH4573015.1"/>
    </source>
</evidence>
<keyword evidence="1" id="KW-0472">Membrane</keyword>